<dbReference type="CDD" id="cd01948">
    <property type="entry name" value="EAL"/>
    <property type="match status" value="1"/>
</dbReference>
<dbReference type="InterPro" id="IPR035919">
    <property type="entry name" value="EAL_sf"/>
</dbReference>
<protein>
    <submittedName>
        <fullName evidence="2">EAL domain-containing protein</fullName>
    </submittedName>
</protein>
<dbReference type="PANTHER" id="PTHR33121:SF15">
    <property type="entry name" value="BLUE LIGHT- AND TEMPERATURE-REGULATED ANTIREPRESSOR BLUF"/>
    <property type="match status" value="1"/>
</dbReference>
<comment type="caution">
    <text evidence="2">The sequence shown here is derived from an EMBL/GenBank/DDBJ whole genome shotgun (WGS) entry which is preliminary data.</text>
</comment>
<reference evidence="2 3" key="1">
    <citation type="submission" date="2018-05" db="EMBL/GenBank/DDBJ databases">
        <title>Spiribacter halobius sp. nov., a moderately halophilic bacterium isolated from marine solar saltern.</title>
        <authorList>
            <person name="Zheng W.-S."/>
            <person name="Lu D.-C."/>
            <person name="Du Z.-J."/>
        </authorList>
    </citation>
    <scope>NUCLEOTIDE SEQUENCE [LARGE SCALE GENOMIC DNA]</scope>
    <source>
        <strain evidence="2 3">E85</strain>
    </source>
</reference>
<dbReference type="OrthoDB" id="1673646at2"/>
<sequence length="353" mass="38159">MGCPGCEVVPSLASQSGTLYLAPPLAHTRARLRKALDAAGLLAEESSPAESVLAVPVPAGGLAERLGQLDHMLSGPEQQACASLFLAQGEAFDLGCLARMEPLAVGIGRAQGEWLAEMIRHERFAVHFHPIVHAQQTGVAFAQEALLRGLDAGGELVPPDRLFGAARSANLLFHLDRSARVAAIRAGRQHGLTTPLFINFNPTAIYDPSFCLRTTWDEIRQSGASPDQFVFEVVESDHVNDPDHLLAILERYRENGFRVALDDLGAGYASLTLLQRMAPDFVKIDRGLIAHVDQDPARQSILEHVVAIAGDLGIEVIAEGVEREAETRWLQDVGVDYLQGFYFAQPAPTPLLG</sequence>
<dbReference type="AlphaFoldDB" id="A0A2U2N4H3"/>
<name>A0A2U2N4H3_9GAMM</name>
<dbReference type="PROSITE" id="PS50883">
    <property type="entry name" value="EAL"/>
    <property type="match status" value="1"/>
</dbReference>
<gene>
    <name evidence="2" type="ORF">DEM34_07015</name>
</gene>
<accession>A0A2U2N4H3</accession>
<dbReference type="SMART" id="SM00052">
    <property type="entry name" value="EAL"/>
    <property type="match status" value="1"/>
</dbReference>
<dbReference type="GO" id="GO:0071111">
    <property type="term" value="F:cyclic-guanylate-specific phosphodiesterase activity"/>
    <property type="evidence" value="ECO:0007669"/>
    <property type="project" value="InterPro"/>
</dbReference>
<keyword evidence="3" id="KW-1185">Reference proteome</keyword>
<evidence type="ECO:0000313" key="3">
    <source>
        <dbReference type="Proteomes" id="UP000245474"/>
    </source>
</evidence>
<dbReference type="Pfam" id="PF00563">
    <property type="entry name" value="EAL"/>
    <property type="match status" value="1"/>
</dbReference>
<dbReference type="SUPFAM" id="SSF141868">
    <property type="entry name" value="EAL domain-like"/>
    <property type="match status" value="1"/>
</dbReference>
<dbReference type="Gene3D" id="3.20.20.450">
    <property type="entry name" value="EAL domain"/>
    <property type="match status" value="1"/>
</dbReference>
<dbReference type="EMBL" id="QFFI01000008">
    <property type="protein sequence ID" value="PWG63938.1"/>
    <property type="molecule type" value="Genomic_DNA"/>
</dbReference>
<feature type="domain" description="EAL" evidence="1">
    <location>
        <begin position="108"/>
        <end position="353"/>
    </location>
</feature>
<proteinExistence type="predicted"/>
<dbReference type="InterPro" id="IPR050706">
    <property type="entry name" value="Cyclic-di-GMP_PDE-like"/>
</dbReference>
<evidence type="ECO:0000313" key="2">
    <source>
        <dbReference type="EMBL" id="PWG63938.1"/>
    </source>
</evidence>
<dbReference type="RefSeq" id="WP_109677630.1">
    <property type="nucleotide sequence ID" value="NZ_CP086615.1"/>
</dbReference>
<organism evidence="2 3">
    <name type="scientific">Sediminicurvatus halobius</name>
    <dbReference type="NCBI Taxonomy" id="2182432"/>
    <lineage>
        <taxon>Bacteria</taxon>
        <taxon>Pseudomonadati</taxon>
        <taxon>Pseudomonadota</taxon>
        <taxon>Gammaproteobacteria</taxon>
        <taxon>Chromatiales</taxon>
        <taxon>Ectothiorhodospiraceae</taxon>
        <taxon>Sediminicurvatus</taxon>
    </lineage>
</organism>
<dbReference type="InterPro" id="IPR001633">
    <property type="entry name" value="EAL_dom"/>
</dbReference>
<dbReference type="Proteomes" id="UP000245474">
    <property type="component" value="Unassembled WGS sequence"/>
</dbReference>
<dbReference type="PANTHER" id="PTHR33121">
    <property type="entry name" value="CYCLIC DI-GMP PHOSPHODIESTERASE PDEF"/>
    <property type="match status" value="1"/>
</dbReference>
<evidence type="ECO:0000259" key="1">
    <source>
        <dbReference type="PROSITE" id="PS50883"/>
    </source>
</evidence>